<evidence type="ECO:0000256" key="2">
    <source>
        <dbReference type="ARBA" id="ARBA00008335"/>
    </source>
</evidence>
<evidence type="ECO:0000256" key="4">
    <source>
        <dbReference type="ARBA" id="ARBA00022692"/>
    </source>
</evidence>
<sequence length="397" mass="42064">MATLLLLIIYLTFISLGLPDSLLGAAWPVMRHDLGAPIGMAGVLSFTVTIGTIVSALATSRVVRRIGTARTTLISVAMTAGALLGFSIAPSIAWLMVFAIPLGLGGGAVDSALNHYIAGHYEARHMSWLHCFWGVGVTVSPMILSVYLSEGAWRDGYAMIGFIQSAIAAVLIASLPLWKHMEKKRAGGGRAPQADAPARGPDEGRKPKNAAGVKYALGTFLFYCGVEATAGLWGSSYLVNVKGISADDAALWISIYFMGITIGRFVNGFVTLKFSSLTLIRAGQITTLAGALLLLLPLPAGFSLAGFLITGLGLAPIFPSMLHETPVRFGEAHAGRIMGYQFATAYTGAALLPPLLGMLAGYWTIGIFPLYIVLMAAAMLLATERLNLLLRRRHDAV</sequence>
<dbReference type="InterPro" id="IPR020846">
    <property type="entry name" value="MFS_dom"/>
</dbReference>
<feature type="transmembrane region" description="Helical" evidence="8">
    <location>
        <begin position="34"/>
        <end position="57"/>
    </location>
</feature>
<feature type="transmembrane region" description="Helical" evidence="8">
    <location>
        <begin position="362"/>
        <end position="383"/>
    </location>
</feature>
<evidence type="ECO:0000256" key="3">
    <source>
        <dbReference type="ARBA" id="ARBA00022448"/>
    </source>
</evidence>
<reference evidence="10 11" key="1">
    <citation type="submission" date="2021-04" db="EMBL/GenBank/DDBJ databases">
        <authorList>
            <person name="Rakotoarivonina H."/>
        </authorList>
    </citation>
    <scope>NUCLEOTIDE SEQUENCE [LARGE SCALE GENOMIC DNA]</scope>
    <source>
        <strain evidence="10 11">XE</strain>
    </source>
</reference>
<dbReference type="InterPro" id="IPR051788">
    <property type="entry name" value="MFS_Transporter"/>
</dbReference>
<dbReference type="PROSITE" id="PS50850">
    <property type="entry name" value="MFS"/>
    <property type="match status" value="1"/>
</dbReference>
<comment type="caution">
    <text evidence="10">The sequence shown here is derived from an EMBL/GenBank/DDBJ whole genome shotgun (WGS) entry which is preliminary data.</text>
</comment>
<feature type="transmembrane region" description="Helical" evidence="8">
    <location>
        <begin position="156"/>
        <end position="178"/>
    </location>
</feature>
<keyword evidence="4 8" id="KW-0812">Transmembrane</keyword>
<feature type="transmembrane region" description="Helical" evidence="8">
    <location>
        <begin position="92"/>
        <end position="113"/>
    </location>
</feature>
<dbReference type="SUPFAM" id="SSF103473">
    <property type="entry name" value="MFS general substrate transporter"/>
    <property type="match status" value="1"/>
</dbReference>
<name>A0ABN7RFR8_THEXY</name>
<feature type="transmembrane region" description="Helical" evidence="8">
    <location>
        <begin position="125"/>
        <end position="144"/>
    </location>
</feature>
<evidence type="ECO:0000256" key="8">
    <source>
        <dbReference type="SAM" id="Phobius"/>
    </source>
</evidence>
<feature type="domain" description="Major facilitator superfamily (MFS) profile" evidence="9">
    <location>
        <begin position="5"/>
        <end position="394"/>
    </location>
</feature>
<feature type="transmembrane region" description="Helical" evidence="8">
    <location>
        <begin position="249"/>
        <end position="266"/>
    </location>
</feature>
<evidence type="ECO:0000313" key="10">
    <source>
        <dbReference type="EMBL" id="CAG5076198.1"/>
    </source>
</evidence>
<keyword evidence="5 8" id="KW-1133">Transmembrane helix</keyword>
<evidence type="ECO:0000256" key="7">
    <source>
        <dbReference type="SAM" id="MobiDB-lite"/>
    </source>
</evidence>
<keyword evidence="11" id="KW-1185">Reference proteome</keyword>
<evidence type="ECO:0000259" key="9">
    <source>
        <dbReference type="PROSITE" id="PS50850"/>
    </source>
</evidence>
<dbReference type="PANTHER" id="PTHR23514:SF3">
    <property type="entry name" value="BYPASS OF STOP CODON PROTEIN 6"/>
    <property type="match status" value="1"/>
</dbReference>
<keyword evidence="6 8" id="KW-0472">Membrane</keyword>
<dbReference type="InterPro" id="IPR036259">
    <property type="entry name" value="MFS_trans_sf"/>
</dbReference>
<dbReference type="RefSeq" id="WP_015253078.1">
    <property type="nucleotide sequence ID" value="NZ_CAJRAY010000001.1"/>
</dbReference>
<comment type="similarity">
    <text evidence="2">Belongs to the major facilitator superfamily.</text>
</comment>
<dbReference type="Pfam" id="PF07690">
    <property type="entry name" value="MFS_1"/>
    <property type="match status" value="2"/>
</dbReference>
<dbReference type="InterPro" id="IPR011701">
    <property type="entry name" value="MFS"/>
</dbReference>
<comment type="subcellular location">
    <subcellularLocation>
        <location evidence="1">Cell membrane</location>
        <topology evidence="1">Multi-pass membrane protein</topology>
    </subcellularLocation>
</comment>
<evidence type="ECO:0000256" key="6">
    <source>
        <dbReference type="ARBA" id="ARBA00023136"/>
    </source>
</evidence>
<gene>
    <name evidence="10" type="primary">txxe 3793-M1_2858</name>
    <name evidence="10" type="ORF">TXXE_00260</name>
</gene>
<keyword evidence="3" id="KW-0813">Transport</keyword>
<accession>A0ABN7RFR8</accession>
<protein>
    <submittedName>
        <fullName evidence="10">Bypass of stop codon protein 6,Major facilitator superfamily transporter MFS_1</fullName>
    </submittedName>
</protein>
<dbReference type="Gene3D" id="1.20.1250.20">
    <property type="entry name" value="MFS general substrate transporter like domains"/>
    <property type="match status" value="1"/>
</dbReference>
<evidence type="ECO:0000256" key="1">
    <source>
        <dbReference type="ARBA" id="ARBA00004651"/>
    </source>
</evidence>
<feature type="transmembrane region" description="Helical" evidence="8">
    <location>
        <begin position="215"/>
        <end position="237"/>
    </location>
</feature>
<feature type="region of interest" description="Disordered" evidence="7">
    <location>
        <begin position="186"/>
        <end position="207"/>
    </location>
</feature>
<feature type="transmembrane region" description="Helical" evidence="8">
    <location>
        <begin position="69"/>
        <end position="86"/>
    </location>
</feature>
<evidence type="ECO:0000313" key="11">
    <source>
        <dbReference type="Proteomes" id="UP000681526"/>
    </source>
</evidence>
<dbReference type="EMBL" id="CAJRAY010000001">
    <property type="protein sequence ID" value="CAG5076198.1"/>
    <property type="molecule type" value="Genomic_DNA"/>
</dbReference>
<evidence type="ECO:0000256" key="5">
    <source>
        <dbReference type="ARBA" id="ARBA00022989"/>
    </source>
</evidence>
<dbReference type="PANTHER" id="PTHR23514">
    <property type="entry name" value="BYPASS OF STOP CODON PROTEIN 6"/>
    <property type="match status" value="1"/>
</dbReference>
<proteinExistence type="inferred from homology"/>
<feature type="transmembrane region" description="Helical" evidence="8">
    <location>
        <begin position="302"/>
        <end position="322"/>
    </location>
</feature>
<organism evidence="10 11">
    <name type="scientific">Thermobacillus xylanilyticus</name>
    <dbReference type="NCBI Taxonomy" id="76633"/>
    <lineage>
        <taxon>Bacteria</taxon>
        <taxon>Bacillati</taxon>
        <taxon>Bacillota</taxon>
        <taxon>Bacilli</taxon>
        <taxon>Bacillales</taxon>
        <taxon>Paenibacillaceae</taxon>
        <taxon>Thermobacillus</taxon>
    </lineage>
</organism>
<dbReference type="Proteomes" id="UP000681526">
    <property type="component" value="Unassembled WGS sequence"/>
</dbReference>